<dbReference type="InterPro" id="IPR045800">
    <property type="entry name" value="HMBD"/>
</dbReference>
<dbReference type="GO" id="GO:0016020">
    <property type="term" value="C:membrane"/>
    <property type="evidence" value="ECO:0007669"/>
    <property type="project" value="InterPro"/>
</dbReference>
<dbReference type="InterPro" id="IPR006311">
    <property type="entry name" value="TAT_signal"/>
</dbReference>
<dbReference type="InterPro" id="IPR058792">
    <property type="entry name" value="Beta-barrel_RND_2"/>
</dbReference>
<dbReference type="InterPro" id="IPR051909">
    <property type="entry name" value="MFP_Cation_Efflux"/>
</dbReference>
<dbReference type="GO" id="GO:0015679">
    <property type="term" value="P:plasma membrane copper ion transport"/>
    <property type="evidence" value="ECO:0007669"/>
    <property type="project" value="TreeGrafter"/>
</dbReference>
<protein>
    <submittedName>
        <fullName evidence="7">Efflux RND transporter periplasmic adaptor subunit</fullName>
    </submittedName>
</protein>
<keyword evidence="2" id="KW-0813">Transport</keyword>
<dbReference type="Pfam" id="PF19335">
    <property type="entry name" value="HMBD"/>
    <property type="match status" value="1"/>
</dbReference>
<feature type="domain" description="CusB-like barrel-sandwich hybrid" evidence="4">
    <location>
        <begin position="128"/>
        <end position="261"/>
    </location>
</feature>
<reference evidence="7 8" key="1">
    <citation type="submission" date="2019-12" db="EMBL/GenBank/DDBJ databases">
        <title>Novel species isolated from a subtropical stream in China.</title>
        <authorList>
            <person name="Lu H."/>
        </authorList>
    </citation>
    <scope>NUCLEOTIDE SEQUENCE [LARGE SCALE GENOMIC DNA]</scope>
    <source>
        <strain evidence="7 8">FT55W</strain>
    </source>
</reference>
<proteinExistence type="inferred from homology"/>
<dbReference type="AlphaFoldDB" id="A0A7X4GPM8"/>
<feature type="domain" description="Heavy metal binding" evidence="3">
    <location>
        <begin position="45"/>
        <end position="69"/>
    </location>
</feature>
<evidence type="ECO:0000313" key="7">
    <source>
        <dbReference type="EMBL" id="MYM67316.1"/>
    </source>
</evidence>
<evidence type="ECO:0000313" key="8">
    <source>
        <dbReference type="Proteomes" id="UP000450012"/>
    </source>
</evidence>
<evidence type="ECO:0000256" key="2">
    <source>
        <dbReference type="ARBA" id="ARBA00022448"/>
    </source>
</evidence>
<dbReference type="Gene3D" id="2.40.420.20">
    <property type="match status" value="1"/>
</dbReference>
<evidence type="ECO:0000259" key="6">
    <source>
        <dbReference type="Pfam" id="PF25975"/>
    </source>
</evidence>
<feature type="domain" description="CzcB-like C-terminal circularly permuted SH3-like" evidence="6">
    <location>
        <begin position="350"/>
        <end position="410"/>
    </location>
</feature>
<dbReference type="GO" id="GO:0030313">
    <property type="term" value="C:cell envelope"/>
    <property type="evidence" value="ECO:0007669"/>
    <property type="project" value="TreeGrafter"/>
</dbReference>
<name>A0A7X4GPM8_9BURK</name>
<comment type="similarity">
    <text evidence="1">Belongs to the membrane fusion protein (MFP) (TC 8.A.1) family.</text>
</comment>
<feature type="domain" description="CusB-like beta-barrel" evidence="5">
    <location>
        <begin position="268"/>
        <end position="343"/>
    </location>
</feature>
<evidence type="ECO:0000259" key="3">
    <source>
        <dbReference type="Pfam" id="PF19335"/>
    </source>
</evidence>
<dbReference type="RefSeq" id="WP_161013864.1">
    <property type="nucleotide sequence ID" value="NZ_WWCK01000003.1"/>
</dbReference>
<dbReference type="Pfam" id="PF25919">
    <property type="entry name" value="BSH_CusB"/>
    <property type="match status" value="1"/>
</dbReference>
<dbReference type="Pfam" id="PF25954">
    <property type="entry name" value="Beta-barrel_RND_2"/>
    <property type="match status" value="1"/>
</dbReference>
<evidence type="ECO:0000259" key="5">
    <source>
        <dbReference type="Pfam" id="PF25954"/>
    </source>
</evidence>
<dbReference type="EMBL" id="WWCK01000003">
    <property type="protein sequence ID" value="MYM67316.1"/>
    <property type="molecule type" value="Genomic_DNA"/>
</dbReference>
<evidence type="ECO:0000256" key="1">
    <source>
        <dbReference type="ARBA" id="ARBA00009477"/>
    </source>
</evidence>
<accession>A0A7X4GPM8</accession>
<dbReference type="SUPFAM" id="SSF111369">
    <property type="entry name" value="HlyD-like secretion proteins"/>
    <property type="match status" value="1"/>
</dbReference>
<dbReference type="Gene3D" id="2.40.30.170">
    <property type="match status" value="1"/>
</dbReference>
<dbReference type="GO" id="GO:0046872">
    <property type="term" value="F:metal ion binding"/>
    <property type="evidence" value="ECO:0007669"/>
    <property type="project" value="InterPro"/>
</dbReference>
<dbReference type="PROSITE" id="PS51318">
    <property type="entry name" value="TAT"/>
    <property type="match status" value="1"/>
</dbReference>
<dbReference type="PANTHER" id="PTHR30097">
    <property type="entry name" value="CATION EFFLUX SYSTEM PROTEIN CUSB"/>
    <property type="match status" value="1"/>
</dbReference>
<dbReference type="Gene3D" id="2.40.50.100">
    <property type="match status" value="1"/>
</dbReference>
<dbReference type="Proteomes" id="UP000450012">
    <property type="component" value="Unassembled WGS sequence"/>
</dbReference>
<dbReference type="InterPro" id="IPR058649">
    <property type="entry name" value="CzcB_C"/>
</dbReference>
<dbReference type="PANTHER" id="PTHR30097:SF4">
    <property type="entry name" value="SLR6042 PROTEIN"/>
    <property type="match status" value="1"/>
</dbReference>
<dbReference type="GO" id="GO:0060003">
    <property type="term" value="P:copper ion export"/>
    <property type="evidence" value="ECO:0007669"/>
    <property type="project" value="TreeGrafter"/>
</dbReference>
<dbReference type="InterPro" id="IPR058790">
    <property type="entry name" value="BSH_CusB"/>
</dbReference>
<dbReference type="NCBIfam" id="TIGR01730">
    <property type="entry name" value="RND_mfp"/>
    <property type="match status" value="1"/>
</dbReference>
<gene>
    <name evidence="7" type="ORF">GTP45_10785</name>
</gene>
<dbReference type="InterPro" id="IPR006143">
    <property type="entry name" value="RND_pump_MFP"/>
</dbReference>
<dbReference type="Pfam" id="PF25975">
    <property type="entry name" value="CzcB_C"/>
    <property type="match status" value="1"/>
</dbReference>
<comment type="caution">
    <text evidence="7">The sequence shown here is derived from an EMBL/GenBank/DDBJ whole genome shotgun (WGS) entry which is preliminary data.</text>
</comment>
<evidence type="ECO:0000259" key="4">
    <source>
        <dbReference type="Pfam" id="PF25919"/>
    </source>
</evidence>
<dbReference type="GO" id="GO:0022857">
    <property type="term" value="F:transmembrane transporter activity"/>
    <property type="evidence" value="ECO:0007669"/>
    <property type="project" value="InterPro"/>
</dbReference>
<sequence length="430" mass="46960">MGINRRGFLAGAGLTLAAISVVGYKYGHVALKPTAAPMDSAHATYTCSMHPQVVQDKPGTCPICNMNLVRTQGGEAPKHDQHDHHMVHVDAATQQRMGVQLAAVSMAEMNRTVRAYATLSADESTTVAVNPKVEGWLRRVHVQGVGQPVRRGQVLYEIYSPELQQRQREYIDLLTRKDGLLGGDSMTVVGSNAAMVGSLSKEKFRARSRLLAADLSEDLVAQLEKTRRIIDVVPVRAERDGVVTQLTLHEGNYVNPMQQILTYADYSTVWAEVSLFPDQLEWVHNGDTVQFRSGIDKSAMQRAKIELSTLQIDPATRTAKLRMALKNPRGAFRPGAFADVEILSAPQRNLAVPRDAVVRTGRGDFVVVADSGDHFRRVKVSTGLETDDLVAINNGLKEGEKVAVNGQFLLDGATRTAAAPMLASLAMEMK</sequence>
<organism evidence="7 8">
    <name type="scientific">Duganella rivi</name>
    <dbReference type="NCBI Taxonomy" id="2666083"/>
    <lineage>
        <taxon>Bacteria</taxon>
        <taxon>Pseudomonadati</taxon>
        <taxon>Pseudomonadota</taxon>
        <taxon>Betaproteobacteria</taxon>
        <taxon>Burkholderiales</taxon>
        <taxon>Oxalobacteraceae</taxon>
        <taxon>Telluria group</taxon>
        <taxon>Duganella</taxon>
    </lineage>
</organism>
<keyword evidence="8" id="KW-1185">Reference proteome</keyword>